<keyword evidence="4 7" id="KW-0812">Transmembrane</keyword>
<comment type="caution">
    <text evidence="9">The sequence shown here is derived from an EMBL/GenBank/DDBJ whole genome shotgun (WGS) entry which is preliminary data.</text>
</comment>
<reference evidence="9" key="1">
    <citation type="submission" date="2021-12" db="EMBL/GenBank/DDBJ databases">
        <title>Novel species in genus Dyadobacter.</title>
        <authorList>
            <person name="Ma C."/>
        </authorList>
    </citation>
    <scope>NUCLEOTIDE SEQUENCE</scope>
    <source>
        <strain evidence="9">LJ419</strain>
    </source>
</reference>
<comment type="similarity">
    <text evidence="2">Belongs to the UPF0702 family.</text>
</comment>
<proteinExistence type="inferred from homology"/>
<evidence type="ECO:0000313" key="9">
    <source>
        <dbReference type="EMBL" id="MCF0063274.1"/>
    </source>
</evidence>
<dbReference type="EMBL" id="JAJTTC010000004">
    <property type="protein sequence ID" value="MCF0063274.1"/>
    <property type="molecule type" value="Genomic_DNA"/>
</dbReference>
<keyword evidence="6 7" id="KW-0472">Membrane</keyword>
<name>A0A9X1PMZ1_9BACT</name>
<dbReference type="Proteomes" id="UP001139000">
    <property type="component" value="Unassembled WGS sequence"/>
</dbReference>
<feature type="transmembrane region" description="Helical" evidence="7">
    <location>
        <begin position="58"/>
        <end position="74"/>
    </location>
</feature>
<dbReference type="Pfam" id="PF04239">
    <property type="entry name" value="DUF421"/>
    <property type="match status" value="1"/>
</dbReference>
<evidence type="ECO:0000256" key="5">
    <source>
        <dbReference type="ARBA" id="ARBA00022989"/>
    </source>
</evidence>
<dbReference type="InterPro" id="IPR007353">
    <property type="entry name" value="DUF421"/>
</dbReference>
<comment type="subcellular location">
    <subcellularLocation>
        <location evidence="1">Cell membrane</location>
        <topology evidence="1">Multi-pass membrane protein</topology>
    </subcellularLocation>
</comment>
<evidence type="ECO:0000313" key="10">
    <source>
        <dbReference type="Proteomes" id="UP001139000"/>
    </source>
</evidence>
<organism evidence="9 10">
    <name type="scientific">Dyadobacter chenwenxiniae</name>
    <dbReference type="NCBI Taxonomy" id="2906456"/>
    <lineage>
        <taxon>Bacteria</taxon>
        <taxon>Pseudomonadati</taxon>
        <taxon>Bacteroidota</taxon>
        <taxon>Cytophagia</taxon>
        <taxon>Cytophagales</taxon>
        <taxon>Spirosomataceae</taxon>
        <taxon>Dyadobacter</taxon>
    </lineage>
</organism>
<dbReference type="PANTHER" id="PTHR34582">
    <property type="entry name" value="UPF0702 TRANSMEMBRANE PROTEIN YCAP"/>
    <property type="match status" value="1"/>
</dbReference>
<keyword evidence="10" id="KW-1185">Reference proteome</keyword>
<evidence type="ECO:0000256" key="3">
    <source>
        <dbReference type="ARBA" id="ARBA00022475"/>
    </source>
</evidence>
<dbReference type="InterPro" id="IPR023090">
    <property type="entry name" value="UPF0702_alpha/beta_dom_sf"/>
</dbReference>
<evidence type="ECO:0000256" key="4">
    <source>
        <dbReference type="ARBA" id="ARBA00022692"/>
    </source>
</evidence>
<accession>A0A9X1PMZ1</accession>
<dbReference type="RefSeq" id="WP_234656290.1">
    <property type="nucleotide sequence ID" value="NZ_CP094997.1"/>
</dbReference>
<feature type="transmembrane region" description="Helical" evidence="7">
    <location>
        <begin position="80"/>
        <end position="100"/>
    </location>
</feature>
<keyword evidence="5 7" id="KW-1133">Transmembrane helix</keyword>
<protein>
    <submittedName>
        <fullName evidence="9">DUF421 domain-containing protein</fullName>
    </submittedName>
</protein>
<sequence>MKPEDIRINDWQRIFVGDVPGAFYWEVILRVAVIYAILMISMRLMGKRMASQLSRNEMIAMVSLAAAIGIPLLSPDRGILPAFVIAIVVILIQQVTAWMATRNQKLESLTQGNISVLVHDHHLNLKDMRLTGITRERVFSQLRSNDILHLGEVKRLYFEAGGSFTIIRETEIVPGLGVLPDKDVEFQDQSYQREPIQVCDICGFPPADDSTDQPCGNCGSRHWAQAVSLK</sequence>
<evidence type="ECO:0000256" key="6">
    <source>
        <dbReference type="ARBA" id="ARBA00023136"/>
    </source>
</evidence>
<dbReference type="Gene3D" id="3.30.240.20">
    <property type="entry name" value="bsu07140 like domains"/>
    <property type="match status" value="1"/>
</dbReference>
<evidence type="ECO:0000256" key="7">
    <source>
        <dbReference type="SAM" id="Phobius"/>
    </source>
</evidence>
<evidence type="ECO:0000259" key="8">
    <source>
        <dbReference type="Pfam" id="PF04239"/>
    </source>
</evidence>
<keyword evidence="3" id="KW-1003">Cell membrane</keyword>
<dbReference type="PANTHER" id="PTHR34582:SF6">
    <property type="entry name" value="UPF0702 TRANSMEMBRANE PROTEIN YCAP"/>
    <property type="match status" value="1"/>
</dbReference>
<evidence type="ECO:0000256" key="1">
    <source>
        <dbReference type="ARBA" id="ARBA00004651"/>
    </source>
</evidence>
<dbReference type="GO" id="GO:0005886">
    <property type="term" value="C:plasma membrane"/>
    <property type="evidence" value="ECO:0007669"/>
    <property type="project" value="UniProtKB-SubCell"/>
</dbReference>
<dbReference type="AlphaFoldDB" id="A0A9X1PMZ1"/>
<feature type="transmembrane region" description="Helical" evidence="7">
    <location>
        <begin position="27"/>
        <end position="46"/>
    </location>
</feature>
<evidence type="ECO:0000256" key="2">
    <source>
        <dbReference type="ARBA" id="ARBA00006448"/>
    </source>
</evidence>
<feature type="domain" description="YetF C-terminal" evidence="8">
    <location>
        <begin position="102"/>
        <end position="171"/>
    </location>
</feature>
<gene>
    <name evidence="9" type="ORF">LXM26_17325</name>
</gene>